<dbReference type="InterPro" id="IPR012675">
    <property type="entry name" value="Beta-grasp_dom_sf"/>
</dbReference>
<dbReference type="InterPro" id="IPR036010">
    <property type="entry name" value="2Fe-2S_ferredoxin-like_sf"/>
</dbReference>
<name>A0A8I0DQI3_9FIRM</name>
<dbReference type="Gene3D" id="3.10.20.880">
    <property type="match status" value="1"/>
</dbReference>
<accession>A0A8I0DQI3</accession>
<dbReference type="Gene3D" id="3.10.20.30">
    <property type="match status" value="1"/>
</dbReference>
<keyword evidence="3" id="KW-1185">Reference proteome</keyword>
<gene>
    <name evidence="2" type="ORF">H8S54_16785</name>
</gene>
<dbReference type="PROSITE" id="PS51085">
    <property type="entry name" value="2FE2S_FER_2"/>
    <property type="match status" value="1"/>
</dbReference>
<reference evidence="2 3" key="1">
    <citation type="submission" date="2020-08" db="EMBL/GenBank/DDBJ databases">
        <title>Genome public.</title>
        <authorList>
            <person name="Liu C."/>
            <person name="Sun Q."/>
        </authorList>
    </citation>
    <scope>NUCLEOTIDE SEQUENCE [LARGE SCALE GENOMIC DNA]</scope>
    <source>
        <strain evidence="2 3">BX17</strain>
    </source>
</reference>
<dbReference type="Pfam" id="PF14574">
    <property type="entry name" value="RACo_C_ter"/>
    <property type="match status" value="1"/>
</dbReference>
<dbReference type="EMBL" id="JACOOT010000039">
    <property type="protein sequence ID" value="MBC5652714.1"/>
    <property type="molecule type" value="Genomic_DNA"/>
</dbReference>
<dbReference type="InterPro" id="IPR042259">
    <property type="entry name" value="Raco-like_middle_sf"/>
</dbReference>
<dbReference type="Pfam" id="PF17651">
    <property type="entry name" value="Raco_middle"/>
    <property type="match status" value="1"/>
</dbReference>
<dbReference type="NCBIfam" id="NF040756">
    <property type="entry name" value="corr_regen_AcsV"/>
    <property type="match status" value="1"/>
</dbReference>
<dbReference type="SUPFAM" id="SSF53067">
    <property type="entry name" value="Actin-like ATPase domain"/>
    <property type="match status" value="1"/>
</dbReference>
<dbReference type="Gene3D" id="3.30.420.480">
    <property type="entry name" value="Domain of unknown function (DUF4445)"/>
    <property type="match status" value="1"/>
</dbReference>
<evidence type="ECO:0000259" key="1">
    <source>
        <dbReference type="PROSITE" id="PS51085"/>
    </source>
</evidence>
<dbReference type="PANTHER" id="PTHR42895">
    <property type="entry name" value="IRON-SULFUR CLUSTER-BINDING PROTEIN-RELATED"/>
    <property type="match status" value="1"/>
</dbReference>
<dbReference type="InterPro" id="IPR043129">
    <property type="entry name" value="ATPase_NBD"/>
</dbReference>
<dbReference type="InterPro" id="IPR001041">
    <property type="entry name" value="2Fe-2S_ferredoxin-type"/>
</dbReference>
<dbReference type="Pfam" id="PF00111">
    <property type="entry name" value="Fer2"/>
    <property type="match status" value="1"/>
</dbReference>
<dbReference type="InterPro" id="IPR052911">
    <property type="entry name" value="Corrinoid_activation_enz"/>
</dbReference>
<dbReference type="InterPro" id="IPR027980">
    <property type="entry name" value="RACo_C"/>
</dbReference>
<dbReference type="GO" id="GO:0051536">
    <property type="term" value="F:iron-sulfur cluster binding"/>
    <property type="evidence" value="ECO:0007669"/>
    <property type="project" value="InterPro"/>
</dbReference>
<proteinExistence type="predicted"/>
<dbReference type="InterPro" id="IPR041414">
    <property type="entry name" value="Raco-like_middle"/>
</dbReference>
<organism evidence="2 3">
    <name type="scientific">Blautia segnis</name>
    <dbReference type="NCBI Taxonomy" id="2763030"/>
    <lineage>
        <taxon>Bacteria</taxon>
        <taxon>Bacillati</taxon>
        <taxon>Bacillota</taxon>
        <taxon>Clostridia</taxon>
        <taxon>Lachnospirales</taxon>
        <taxon>Lachnospiraceae</taxon>
        <taxon>Blautia</taxon>
    </lineage>
</organism>
<comment type="caution">
    <text evidence="2">The sequence shown here is derived from an EMBL/GenBank/DDBJ whole genome shotgun (WGS) entry which is preliminary data.</text>
</comment>
<evidence type="ECO:0000313" key="3">
    <source>
        <dbReference type="Proteomes" id="UP000652847"/>
    </source>
</evidence>
<dbReference type="RefSeq" id="WP_117849711.1">
    <property type="nucleotide sequence ID" value="NZ_JACOOT010000039.1"/>
</dbReference>
<evidence type="ECO:0000313" key="2">
    <source>
        <dbReference type="EMBL" id="MBC5652714.1"/>
    </source>
</evidence>
<dbReference type="AlphaFoldDB" id="A0A8I0DQI3"/>
<dbReference type="Pfam" id="PF17650">
    <property type="entry name" value="RACo_linker"/>
    <property type="match status" value="1"/>
</dbReference>
<dbReference type="InterPro" id="IPR040506">
    <property type="entry name" value="RACo_linker"/>
</dbReference>
<feature type="domain" description="2Fe-2S ferredoxin-type" evidence="1">
    <location>
        <begin position="2"/>
        <end position="94"/>
    </location>
</feature>
<dbReference type="CDD" id="cd00207">
    <property type="entry name" value="fer2"/>
    <property type="match status" value="1"/>
</dbReference>
<dbReference type="PANTHER" id="PTHR42895:SF2">
    <property type="entry name" value="IRON-SULFUR CLUSTER PROTEIN"/>
    <property type="match status" value="1"/>
</dbReference>
<dbReference type="SUPFAM" id="SSF54292">
    <property type="entry name" value="2Fe-2S ferredoxin-like"/>
    <property type="match status" value="1"/>
</dbReference>
<dbReference type="Proteomes" id="UP000652847">
    <property type="component" value="Unassembled WGS sequence"/>
</dbReference>
<protein>
    <submittedName>
        <fullName evidence="2">DUF4445 domain-containing protein</fullName>
    </submittedName>
</protein>
<sequence length="647" mass="70428">MFKVTFSFEDGSVVEHFANAGDNLLELAREANVAIDAPCSGNASCGKCRVQLIKGELDSKKTLHISDEEYQAGWRLACVSKICADVTVLVPDIASAYKSRMKVADLSSKEEIAIFENSKNDVEMTGIELRNSLDVIELEMDEPSLDDTMPDNERLTRALKKYMNLKQVRIPYAVLRKLPDVLRENHFKVKCVVRTAPNDLFVYDIFGKDEDVVVGGLAVDIGTTTVSAVLINMETGEILAKASSGNGQIRFGADVINRIIEQQKPGGKKKLQDAVIKETINPLIAQMCKSAGISASHIYRMSVGANTTMNHLFAGINADPVRMEPYIPAFFKTNSLFASDVGVAINKDAHIIIAPNIGSYVGGDITAGTLVSMIWNRPEFSLFIDLGTNGELVFGNSDFMMSCACSAGPAFEGGDISCGMRATDGAIEACTIDKETMIPTYKVVGNPGTKPIGLCGSGIIDVISELFMCGIINPKGKFVREGERIRHDKYGMGSYVIAFESEAGSVKDVEITEVDIDNFIRAKGAIFSAIRTMLNSLDFDVSMIDDVYVAGGIGSGINMRNAVNIGMFPDIPLEKFHYIGNSSLTGSYLMLLSTAAEKKTYELAANMTYMELSTVPTYMDEFVGACFIPHTDTGMFPDVMKDLQNRK</sequence>